<dbReference type="Gene3D" id="2.60.120.650">
    <property type="entry name" value="Cupin"/>
    <property type="match status" value="1"/>
</dbReference>
<evidence type="ECO:0000313" key="5">
    <source>
        <dbReference type="Proteomes" id="UP001497497"/>
    </source>
</evidence>
<name>A0AAV2GY07_LYMST</name>
<dbReference type="Pfam" id="PF13621">
    <property type="entry name" value="Cupin_8"/>
    <property type="match status" value="1"/>
</dbReference>
<feature type="compositionally biased region" description="Polar residues" evidence="1">
    <location>
        <begin position="438"/>
        <end position="453"/>
    </location>
</feature>
<proteinExistence type="predicted"/>
<feature type="compositionally biased region" description="Polar residues" evidence="1">
    <location>
        <begin position="466"/>
        <end position="479"/>
    </location>
</feature>
<dbReference type="SUPFAM" id="SSF51197">
    <property type="entry name" value="Clavaminate synthase-like"/>
    <property type="match status" value="1"/>
</dbReference>
<dbReference type="Proteomes" id="UP001497497">
    <property type="component" value="Unassembled WGS sequence"/>
</dbReference>
<dbReference type="PANTHER" id="PTHR12461">
    <property type="entry name" value="HYPOXIA-INDUCIBLE FACTOR 1 ALPHA INHIBITOR-RELATED"/>
    <property type="match status" value="1"/>
</dbReference>
<dbReference type="InterPro" id="IPR003347">
    <property type="entry name" value="JmjC_dom"/>
</dbReference>
<evidence type="ECO:0000256" key="1">
    <source>
        <dbReference type="SAM" id="MobiDB-lite"/>
    </source>
</evidence>
<keyword evidence="5" id="KW-1185">Reference proteome</keyword>
<dbReference type="EMBL" id="CAXITT010000001">
    <property type="protein sequence ID" value="CAL1525966.1"/>
    <property type="molecule type" value="Genomic_DNA"/>
</dbReference>
<sequence>MKTMDFSSITFTVLLCLLQMSSNYAGTEGQFKKLGSHRQGRGVTVIGKFSNPSVFYAHFVKASKPLWMKSALQSVNHPGLTEWTDEFLRKKYGDLTVEVELSKKEEEPKRLRSVSLKEFLNVYNTDDVYMVQAINGTAKIKDLILVPQCLHCGGFQRSITEGVLWLGSGETKSVLHYDSPDNLLCLMDGHKDIILIDKTFRDSVEADGFVSSGGYSLVDVDEVDFKRFPRLQDIEFYHVKLLKGDCIFIPRRWYHQVNSGGKRHMAINIWFDHLHWFDSSNCSTNQDYYKPLEPISKFGFASPNELFRSTLLDQLDTNQLFTKHYFVSTLEGSTEERRAQFFDAIDKYKDSVLSWSEVYGFNIDKAILNFPDIFKLPGNPVEVNAEENILYDPITSTLNFIAETGDDNIIEPIIVDGDVMADDSGRAYQPLPDDPMFDSSTTQNDDTPVNMVQKSDGGEINEKIPKSSSGLNDNENQGKQRLKPKTEL</sequence>
<dbReference type="InterPro" id="IPR041667">
    <property type="entry name" value="Cupin_8"/>
</dbReference>
<evidence type="ECO:0000259" key="3">
    <source>
        <dbReference type="PROSITE" id="PS51184"/>
    </source>
</evidence>
<feature type="region of interest" description="Disordered" evidence="1">
    <location>
        <begin position="424"/>
        <end position="488"/>
    </location>
</feature>
<reference evidence="4 5" key="1">
    <citation type="submission" date="2024-04" db="EMBL/GenBank/DDBJ databases">
        <authorList>
            <consortium name="Genoscope - CEA"/>
            <person name="William W."/>
        </authorList>
    </citation>
    <scope>NUCLEOTIDE SEQUENCE [LARGE SCALE GENOMIC DNA]</scope>
</reference>
<organism evidence="4 5">
    <name type="scientific">Lymnaea stagnalis</name>
    <name type="common">Great pond snail</name>
    <name type="synonym">Helix stagnalis</name>
    <dbReference type="NCBI Taxonomy" id="6523"/>
    <lineage>
        <taxon>Eukaryota</taxon>
        <taxon>Metazoa</taxon>
        <taxon>Spiralia</taxon>
        <taxon>Lophotrochozoa</taxon>
        <taxon>Mollusca</taxon>
        <taxon>Gastropoda</taxon>
        <taxon>Heterobranchia</taxon>
        <taxon>Euthyneura</taxon>
        <taxon>Panpulmonata</taxon>
        <taxon>Hygrophila</taxon>
        <taxon>Lymnaeoidea</taxon>
        <taxon>Lymnaeidae</taxon>
        <taxon>Lymnaea</taxon>
    </lineage>
</organism>
<dbReference type="PANTHER" id="PTHR12461:SF18">
    <property type="entry name" value="JMJC DOMAIN-CONTAINING PROTEIN"/>
    <property type="match status" value="1"/>
</dbReference>
<feature type="compositionally biased region" description="Basic and acidic residues" evidence="1">
    <location>
        <begin position="456"/>
        <end position="465"/>
    </location>
</feature>
<keyword evidence="2" id="KW-0732">Signal</keyword>
<protein>
    <recommendedName>
        <fullName evidence="3">JmjC domain-containing protein</fullName>
    </recommendedName>
</protein>
<evidence type="ECO:0000256" key="2">
    <source>
        <dbReference type="SAM" id="SignalP"/>
    </source>
</evidence>
<dbReference type="AlphaFoldDB" id="A0AAV2GY07"/>
<accession>A0AAV2GY07</accession>
<gene>
    <name evidence="4" type="ORF">GSLYS_00000143001</name>
</gene>
<dbReference type="SMART" id="SM00558">
    <property type="entry name" value="JmjC"/>
    <property type="match status" value="1"/>
</dbReference>
<feature type="domain" description="JmjC" evidence="3">
    <location>
        <begin position="135"/>
        <end position="288"/>
    </location>
</feature>
<feature type="signal peptide" evidence="2">
    <location>
        <begin position="1"/>
        <end position="25"/>
    </location>
</feature>
<comment type="caution">
    <text evidence="4">The sequence shown here is derived from an EMBL/GenBank/DDBJ whole genome shotgun (WGS) entry which is preliminary data.</text>
</comment>
<feature type="chain" id="PRO_5043696409" description="JmjC domain-containing protein" evidence="2">
    <location>
        <begin position="26"/>
        <end position="488"/>
    </location>
</feature>
<evidence type="ECO:0000313" key="4">
    <source>
        <dbReference type="EMBL" id="CAL1525966.1"/>
    </source>
</evidence>
<dbReference type="PROSITE" id="PS51184">
    <property type="entry name" value="JMJC"/>
    <property type="match status" value="1"/>
</dbReference>